<sequence length="415" mass="45648">MHVNSKKIRWLLAVVLAGMVSGCENSELAPATPADSHSVPTCIDITAEDSTQINMEDIRVEAIATGLEVPWDLEVLDDGRVLVTERKGTIRLIDPETGLRQEPWATIPVLSKGVVGLMGIALSPQFNESGYVYVVGTYDAVGKSSVDSLVYKIKKIIIAPFQPDIQFPVRNRVYRLRDEHGYGRDPTIMIDNLPSHEWYGTSSLAFGPDNMIYITTGDAAVPHLAQDDSSLAGKLLRYREDGGIPDGNPVNNSPVYAKGFRNSQGLDWDSKGNLFATEHGPVGYDELNLLIPGGNYGWPNFIGPNVGAEYHDPILTWFAGIAPSGLAVFDRPGHPWHGDLLIASLKTRQLRRVATYEDTGGNNRICEQVLLSGTYGRLRGVHMGSDGHVYLTTSNRDQRGQPEHMDDRILRLHIP</sequence>
<reference evidence="2 3" key="1">
    <citation type="submission" date="2016-10" db="EMBL/GenBank/DDBJ databases">
        <authorList>
            <person name="Varghese N."/>
            <person name="Submissions S."/>
        </authorList>
    </citation>
    <scope>NUCLEOTIDE SEQUENCE [LARGE SCALE GENOMIC DNA]</scope>
    <source>
        <strain evidence="2 3">DSM 26291</strain>
    </source>
</reference>
<organism evidence="2 3">
    <name type="scientific">Marinobacter salarius</name>
    <dbReference type="NCBI Taxonomy" id="1420917"/>
    <lineage>
        <taxon>Bacteria</taxon>
        <taxon>Pseudomonadati</taxon>
        <taxon>Pseudomonadota</taxon>
        <taxon>Gammaproteobacteria</taxon>
        <taxon>Pseudomonadales</taxon>
        <taxon>Marinobacteraceae</taxon>
        <taxon>Marinobacter</taxon>
    </lineage>
</organism>
<gene>
    <name evidence="2" type="ORF">SAMN04487868_10233</name>
</gene>
<dbReference type="EMBL" id="FOTV01000002">
    <property type="protein sequence ID" value="SFL45374.1"/>
    <property type="molecule type" value="Genomic_DNA"/>
</dbReference>
<feature type="domain" description="Glucose/Sorbosone dehydrogenase" evidence="1">
    <location>
        <begin position="67"/>
        <end position="398"/>
    </location>
</feature>
<protein>
    <submittedName>
        <fullName evidence="2">Glucose/arabinose dehydrogenase, beta-propeller fold</fullName>
    </submittedName>
</protein>
<accession>A0ABY1FJ78</accession>
<dbReference type="PROSITE" id="PS51257">
    <property type="entry name" value="PROKAR_LIPOPROTEIN"/>
    <property type="match status" value="1"/>
</dbReference>
<dbReference type="Proteomes" id="UP000199211">
    <property type="component" value="Unassembled WGS sequence"/>
</dbReference>
<dbReference type="Gene3D" id="2.120.10.30">
    <property type="entry name" value="TolB, C-terminal domain"/>
    <property type="match status" value="1"/>
</dbReference>
<dbReference type="PANTHER" id="PTHR19328">
    <property type="entry name" value="HEDGEHOG-INTERACTING PROTEIN"/>
    <property type="match status" value="1"/>
</dbReference>
<dbReference type="SUPFAM" id="SSF50952">
    <property type="entry name" value="Soluble quinoprotein glucose dehydrogenase"/>
    <property type="match status" value="1"/>
</dbReference>
<evidence type="ECO:0000259" key="1">
    <source>
        <dbReference type="Pfam" id="PF07995"/>
    </source>
</evidence>
<name>A0ABY1FJ78_9GAMM</name>
<dbReference type="RefSeq" id="WP_091641165.1">
    <property type="nucleotide sequence ID" value="NZ_FOTV01000002.1"/>
</dbReference>
<proteinExistence type="predicted"/>
<keyword evidence="3" id="KW-1185">Reference proteome</keyword>
<comment type="caution">
    <text evidence="2">The sequence shown here is derived from an EMBL/GenBank/DDBJ whole genome shotgun (WGS) entry which is preliminary data.</text>
</comment>
<dbReference type="PANTHER" id="PTHR19328:SF13">
    <property type="entry name" value="HIPL1 PROTEIN"/>
    <property type="match status" value="1"/>
</dbReference>
<evidence type="ECO:0000313" key="3">
    <source>
        <dbReference type="Proteomes" id="UP000199211"/>
    </source>
</evidence>
<dbReference type="Pfam" id="PF07995">
    <property type="entry name" value="GSDH"/>
    <property type="match status" value="1"/>
</dbReference>
<dbReference type="InterPro" id="IPR011042">
    <property type="entry name" value="6-blade_b-propeller_TolB-like"/>
</dbReference>
<dbReference type="InterPro" id="IPR012938">
    <property type="entry name" value="Glc/Sorbosone_DH"/>
</dbReference>
<dbReference type="InterPro" id="IPR011041">
    <property type="entry name" value="Quinoprot_gluc/sorb_DH_b-prop"/>
</dbReference>
<evidence type="ECO:0000313" key="2">
    <source>
        <dbReference type="EMBL" id="SFL45374.1"/>
    </source>
</evidence>